<evidence type="ECO:0000256" key="1">
    <source>
        <dbReference type="SAM" id="Phobius"/>
    </source>
</evidence>
<protein>
    <submittedName>
        <fullName evidence="2">Uncharacterized protein</fullName>
    </submittedName>
</protein>
<comment type="caution">
    <text evidence="2">The sequence shown here is derived from an EMBL/GenBank/DDBJ whole genome shotgun (WGS) entry which is preliminary data.</text>
</comment>
<proteinExistence type="predicted"/>
<gene>
    <name evidence="2" type="ORF">S06H3_66145</name>
</gene>
<evidence type="ECO:0000313" key="2">
    <source>
        <dbReference type="EMBL" id="GAI64304.1"/>
    </source>
</evidence>
<organism evidence="2">
    <name type="scientific">marine sediment metagenome</name>
    <dbReference type="NCBI Taxonomy" id="412755"/>
    <lineage>
        <taxon>unclassified sequences</taxon>
        <taxon>metagenomes</taxon>
        <taxon>ecological metagenomes</taxon>
    </lineage>
</organism>
<dbReference type="Pfam" id="PF03699">
    <property type="entry name" value="UPF0182"/>
    <property type="match status" value="1"/>
</dbReference>
<reference evidence="2" key="1">
    <citation type="journal article" date="2014" name="Front. Microbiol.">
        <title>High frequency of phylogenetically diverse reductive dehalogenase-homologous genes in deep subseafloor sedimentary metagenomes.</title>
        <authorList>
            <person name="Kawai M."/>
            <person name="Futagami T."/>
            <person name="Toyoda A."/>
            <person name="Takaki Y."/>
            <person name="Nishi S."/>
            <person name="Hori S."/>
            <person name="Arai W."/>
            <person name="Tsubouchi T."/>
            <person name="Morono Y."/>
            <person name="Uchiyama I."/>
            <person name="Ito T."/>
            <person name="Fujiyama A."/>
            <person name="Inagaki F."/>
            <person name="Takami H."/>
        </authorList>
    </citation>
    <scope>NUCLEOTIDE SEQUENCE</scope>
    <source>
        <strain evidence="2">Expedition CK06-06</strain>
    </source>
</reference>
<dbReference type="EMBL" id="BARV01044904">
    <property type="protein sequence ID" value="GAI64304.1"/>
    <property type="molecule type" value="Genomic_DNA"/>
</dbReference>
<keyword evidence="1" id="KW-0472">Membrane</keyword>
<dbReference type="InterPro" id="IPR005372">
    <property type="entry name" value="UPF0182"/>
</dbReference>
<accession>X1S936</accession>
<name>X1S936_9ZZZZ</name>
<dbReference type="AlphaFoldDB" id="X1S936"/>
<feature type="non-terminal residue" evidence="2">
    <location>
        <position position="70"/>
    </location>
</feature>
<sequence>LSHKLIKAVTFQRATNTIALVLCLFIAFLTGIASSSYWGVFLKYFNITNFGIADPVFGHDISFYFFTLPF</sequence>
<keyword evidence="1" id="KW-1133">Transmembrane helix</keyword>
<feature type="transmembrane region" description="Helical" evidence="1">
    <location>
        <begin position="20"/>
        <end position="40"/>
    </location>
</feature>
<dbReference type="GO" id="GO:0016020">
    <property type="term" value="C:membrane"/>
    <property type="evidence" value="ECO:0007669"/>
    <property type="project" value="InterPro"/>
</dbReference>
<keyword evidence="1" id="KW-0812">Transmembrane</keyword>
<feature type="non-terminal residue" evidence="2">
    <location>
        <position position="1"/>
    </location>
</feature>